<dbReference type="EMBL" id="JYDC01000022">
    <property type="protein sequence ID" value="KZL42650.1"/>
    <property type="molecule type" value="Genomic_DNA"/>
</dbReference>
<dbReference type="HAMAP" id="MF_00527">
    <property type="entry name" value="3MGH"/>
    <property type="match status" value="1"/>
</dbReference>
<name>A0A166HGI9_SECCO</name>
<dbReference type="GO" id="GO:0003905">
    <property type="term" value="F:alkylbase DNA N-glycosylase activity"/>
    <property type="evidence" value="ECO:0007669"/>
    <property type="project" value="InterPro"/>
</dbReference>
<evidence type="ECO:0000256" key="4">
    <source>
        <dbReference type="ARBA" id="ARBA00023204"/>
    </source>
</evidence>
<organism evidence="6 7">
    <name type="scientific">Secundilactobacillus collinoides</name>
    <name type="common">Lactobacillus collinoides</name>
    <dbReference type="NCBI Taxonomy" id="33960"/>
    <lineage>
        <taxon>Bacteria</taxon>
        <taxon>Bacillati</taxon>
        <taxon>Bacillota</taxon>
        <taxon>Bacilli</taxon>
        <taxon>Lactobacillales</taxon>
        <taxon>Lactobacillaceae</taxon>
        <taxon>Secundilactobacillus</taxon>
    </lineage>
</organism>
<evidence type="ECO:0000313" key="6">
    <source>
        <dbReference type="EMBL" id="KZL42650.1"/>
    </source>
</evidence>
<proteinExistence type="inferred from homology"/>
<dbReference type="NCBIfam" id="TIGR00567">
    <property type="entry name" value="3mg"/>
    <property type="match status" value="1"/>
</dbReference>
<keyword evidence="7" id="KW-1185">Reference proteome</keyword>
<keyword evidence="3 5" id="KW-0378">Hydrolase</keyword>
<dbReference type="InterPro" id="IPR036995">
    <property type="entry name" value="MPG_sf"/>
</dbReference>
<dbReference type="FunFam" id="3.10.300.10:FF:000001">
    <property type="entry name" value="Putative 3-methyladenine DNA glycosylase"/>
    <property type="match status" value="1"/>
</dbReference>
<evidence type="ECO:0000256" key="2">
    <source>
        <dbReference type="ARBA" id="ARBA00022763"/>
    </source>
</evidence>
<dbReference type="AlphaFoldDB" id="A0A166HGI9"/>
<evidence type="ECO:0000256" key="5">
    <source>
        <dbReference type="HAMAP-Rule" id="MF_00527"/>
    </source>
</evidence>
<dbReference type="Pfam" id="PF02245">
    <property type="entry name" value="Pur_DNA_glyco"/>
    <property type="match status" value="1"/>
</dbReference>
<protein>
    <recommendedName>
        <fullName evidence="5">Putative 3-methyladenine DNA glycosylase</fullName>
        <ecNumber evidence="5">3.2.2.-</ecNumber>
    </recommendedName>
</protein>
<evidence type="ECO:0000313" key="7">
    <source>
        <dbReference type="Proteomes" id="UP000076480"/>
    </source>
</evidence>
<dbReference type="PANTHER" id="PTHR10429">
    <property type="entry name" value="DNA-3-METHYLADENINE GLYCOSYLASE"/>
    <property type="match status" value="1"/>
</dbReference>
<dbReference type="InterPro" id="IPR011034">
    <property type="entry name" value="Formyl_transferase-like_C_sf"/>
</dbReference>
<dbReference type="EC" id="3.2.2.-" evidence="5"/>
<gene>
    <name evidence="6" type="ORF">TY91_04135</name>
</gene>
<evidence type="ECO:0000256" key="1">
    <source>
        <dbReference type="ARBA" id="ARBA00009232"/>
    </source>
</evidence>
<evidence type="ECO:0000256" key="3">
    <source>
        <dbReference type="ARBA" id="ARBA00022801"/>
    </source>
</evidence>
<dbReference type="Gene3D" id="3.10.300.10">
    <property type="entry name" value="Methylpurine-DNA glycosylase (MPG)"/>
    <property type="match status" value="1"/>
</dbReference>
<keyword evidence="4 5" id="KW-0234">DNA repair</keyword>
<comment type="similarity">
    <text evidence="1 5">Belongs to the DNA glycosylase MPG family.</text>
</comment>
<dbReference type="Proteomes" id="UP000076480">
    <property type="component" value="Unassembled WGS sequence"/>
</dbReference>
<accession>A0A166HGI9</accession>
<dbReference type="PANTHER" id="PTHR10429:SF0">
    <property type="entry name" value="DNA-3-METHYLADENINE GLYCOSYLASE"/>
    <property type="match status" value="1"/>
</dbReference>
<dbReference type="InterPro" id="IPR003180">
    <property type="entry name" value="MPG"/>
</dbReference>
<dbReference type="RefSeq" id="WP_056996423.1">
    <property type="nucleotide sequence ID" value="NZ_JYDC01000022.1"/>
</dbReference>
<comment type="caution">
    <text evidence="6">The sequence shown here is derived from an EMBL/GenBank/DDBJ whole genome shotgun (WGS) entry which is preliminary data.</text>
</comment>
<dbReference type="SUPFAM" id="SSF50486">
    <property type="entry name" value="FMT C-terminal domain-like"/>
    <property type="match status" value="1"/>
</dbReference>
<dbReference type="PATRIC" id="fig|33960.6.peg.1292"/>
<dbReference type="GO" id="GO:0003677">
    <property type="term" value="F:DNA binding"/>
    <property type="evidence" value="ECO:0007669"/>
    <property type="project" value="InterPro"/>
</dbReference>
<dbReference type="GO" id="GO:0006284">
    <property type="term" value="P:base-excision repair"/>
    <property type="evidence" value="ECO:0007669"/>
    <property type="project" value="InterPro"/>
</dbReference>
<reference evidence="6 7" key="1">
    <citation type="submission" date="2015-02" db="EMBL/GenBank/DDBJ databases">
        <title>Draft genome sequence of Lactobacillus collinoides CUPV2371 isolated from a natural cider, the first genome sequence of a strain of this species.</title>
        <authorList>
            <person name="Puertas A.I."/>
            <person name="Spano G."/>
            <person name="Capozzi V."/>
            <person name="Lamontanara A."/>
            <person name="Orru L."/>
            <person name="Duenas M.T."/>
        </authorList>
    </citation>
    <scope>NUCLEOTIDE SEQUENCE [LARGE SCALE GENOMIC DNA]</scope>
    <source>
        <strain evidence="6 7">237</strain>
    </source>
</reference>
<dbReference type="OrthoDB" id="9794313at2"/>
<sequence>MSPELTQFFKSAPTPELAKQLLGCRIRYETPAGELSGFIVETEAYVGPKDAAAHAFAGRRTHRNEALYGEPGTIYMFQSRQYVLLNFITQAAEVPEGILIRGVQPENGLDLMYQNRAVKGPSLTNGPGKLTQAFGMTLALNQKGLNEDALSLELPAAAYPKQIATSARIGVPNKGEWTDAPLRYFVAGNPYVSKITKKTIDTETLGWRVDPAERN</sequence>
<dbReference type="CDD" id="cd00540">
    <property type="entry name" value="AAG"/>
    <property type="match status" value="1"/>
</dbReference>
<keyword evidence="2 5" id="KW-0227">DNA damage</keyword>